<feature type="compositionally biased region" description="Low complexity" evidence="7">
    <location>
        <begin position="16"/>
        <end position="54"/>
    </location>
</feature>
<dbReference type="Proteomes" id="UP001428341">
    <property type="component" value="Unassembled WGS sequence"/>
</dbReference>
<dbReference type="PANTHER" id="PTHR31241:SF24">
    <property type="entry name" value="ETHYLENE-RESPONSIVE TRANSCRIPTION FACTOR ABI4"/>
    <property type="match status" value="1"/>
</dbReference>
<reference evidence="9 10" key="1">
    <citation type="submission" date="2024-05" db="EMBL/GenBank/DDBJ databases">
        <title>Haplotype-resolved chromosome-level genome assembly of Huyou (Citrus changshanensis).</title>
        <authorList>
            <person name="Miao C."/>
            <person name="Chen W."/>
            <person name="Wu Y."/>
            <person name="Wang L."/>
            <person name="Zhao S."/>
            <person name="Grierson D."/>
            <person name="Xu C."/>
            <person name="Chen K."/>
        </authorList>
    </citation>
    <scope>NUCLEOTIDE SEQUENCE [LARGE SCALE GENOMIC DNA]</scope>
    <source>
        <strain evidence="9">01-14</strain>
        <tissue evidence="9">Leaf</tissue>
    </source>
</reference>
<gene>
    <name evidence="9" type="ORF">WN944_018044</name>
</gene>
<dbReference type="PRINTS" id="PR00367">
    <property type="entry name" value="ETHRSPELEMNT"/>
</dbReference>
<dbReference type="CDD" id="cd00018">
    <property type="entry name" value="AP2"/>
    <property type="match status" value="1"/>
</dbReference>
<comment type="similarity">
    <text evidence="6">Belongs to the AP2/ERF transcription factor family. ERF subfamily.</text>
</comment>
<feature type="region of interest" description="Disordered" evidence="7">
    <location>
        <begin position="1"/>
        <end position="72"/>
    </location>
</feature>
<dbReference type="FunFam" id="3.30.730.10:FF:000001">
    <property type="entry name" value="Ethylene-responsive transcription factor 2"/>
    <property type="match status" value="1"/>
</dbReference>
<dbReference type="Pfam" id="PF00847">
    <property type="entry name" value="AP2"/>
    <property type="match status" value="1"/>
</dbReference>
<dbReference type="GO" id="GO:0006950">
    <property type="term" value="P:response to stress"/>
    <property type="evidence" value="ECO:0007669"/>
    <property type="project" value="TreeGrafter"/>
</dbReference>
<evidence type="ECO:0000313" key="10">
    <source>
        <dbReference type="Proteomes" id="UP001428341"/>
    </source>
</evidence>
<dbReference type="SMART" id="SM00380">
    <property type="entry name" value="AP2"/>
    <property type="match status" value="1"/>
</dbReference>
<dbReference type="AlphaFoldDB" id="A0AAP0LTZ7"/>
<dbReference type="GO" id="GO:0045893">
    <property type="term" value="P:positive regulation of DNA-templated transcription"/>
    <property type="evidence" value="ECO:0007669"/>
    <property type="project" value="TreeGrafter"/>
</dbReference>
<dbReference type="SUPFAM" id="SSF54171">
    <property type="entry name" value="DNA-binding domain"/>
    <property type="match status" value="1"/>
</dbReference>
<evidence type="ECO:0000256" key="4">
    <source>
        <dbReference type="ARBA" id="ARBA00023163"/>
    </source>
</evidence>
<dbReference type="Gene3D" id="3.30.730.10">
    <property type="entry name" value="AP2/ERF domain"/>
    <property type="match status" value="1"/>
</dbReference>
<evidence type="ECO:0000259" key="8">
    <source>
        <dbReference type="PROSITE" id="PS51032"/>
    </source>
</evidence>
<keyword evidence="2" id="KW-0805">Transcription regulation</keyword>
<evidence type="ECO:0000256" key="6">
    <source>
        <dbReference type="ARBA" id="ARBA00024343"/>
    </source>
</evidence>
<dbReference type="PROSITE" id="PS51032">
    <property type="entry name" value="AP2_ERF"/>
    <property type="match status" value="1"/>
</dbReference>
<dbReference type="EMBL" id="JBCGBO010000007">
    <property type="protein sequence ID" value="KAK9186656.1"/>
    <property type="molecule type" value="Genomic_DNA"/>
</dbReference>
<evidence type="ECO:0000313" key="9">
    <source>
        <dbReference type="EMBL" id="KAK9186656.1"/>
    </source>
</evidence>
<proteinExistence type="inferred from homology"/>
<name>A0AAP0LTZ7_9ROSI</name>
<evidence type="ECO:0000256" key="7">
    <source>
        <dbReference type="SAM" id="MobiDB-lite"/>
    </source>
</evidence>
<evidence type="ECO:0000256" key="5">
    <source>
        <dbReference type="ARBA" id="ARBA00023242"/>
    </source>
</evidence>
<dbReference type="GO" id="GO:0005634">
    <property type="term" value="C:nucleus"/>
    <property type="evidence" value="ECO:0007669"/>
    <property type="project" value="UniProtKB-SubCell"/>
</dbReference>
<protein>
    <recommendedName>
        <fullName evidence="8">AP2/ERF domain-containing protein</fullName>
    </recommendedName>
</protein>
<feature type="domain" description="AP2/ERF" evidence="8">
    <location>
        <begin position="69"/>
        <end position="126"/>
    </location>
</feature>
<dbReference type="InterPro" id="IPR016177">
    <property type="entry name" value="DNA-bd_dom_sf"/>
</dbReference>
<dbReference type="GO" id="GO:0003700">
    <property type="term" value="F:DNA-binding transcription factor activity"/>
    <property type="evidence" value="ECO:0007669"/>
    <property type="project" value="InterPro"/>
</dbReference>
<feature type="compositionally biased region" description="Low complexity" evidence="7">
    <location>
        <begin position="128"/>
        <end position="140"/>
    </location>
</feature>
<evidence type="ECO:0000256" key="3">
    <source>
        <dbReference type="ARBA" id="ARBA00023125"/>
    </source>
</evidence>
<organism evidence="9 10">
    <name type="scientific">Citrus x changshan-huyou</name>
    <dbReference type="NCBI Taxonomy" id="2935761"/>
    <lineage>
        <taxon>Eukaryota</taxon>
        <taxon>Viridiplantae</taxon>
        <taxon>Streptophyta</taxon>
        <taxon>Embryophyta</taxon>
        <taxon>Tracheophyta</taxon>
        <taxon>Spermatophyta</taxon>
        <taxon>Magnoliopsida</taxon>
        <taxon>eudicotyledons</taxon>
        <taxon>Gunneridae</taxon>
        <taxon>Pentapetalae</taxon>
        <taxon>rosids</taxon>
        <taxon>malvids</taxon>
        <taxon>Sapindales</taxon>
        <taxon>Rutaceae</taxon>
        <taxon>Aurantioideae</taxon>
        <taxon>Citrus</taxon>
    </lineage>
</organism>
<keyword evidence="3" id="KW-0238">DNA-binding</keyword>
<keyword evidence="10" id="KW-1185">Reference proteome</keyword>
<dbReference type="PANTHER" id="PTHR31241">
    <property type="entry name" value="DEHYDRATION-RESPONSIVE ELEMENT-BINDING PROTEIN 2C"/>
    <property type="match status" value="1"/>
</dbReference>
<feature type="region of interest" description="Disordered" evidence="7">
    <location>
        <begin position="126"/>
        <end position="161"/>
    </location>
</feature>
<dbReference type="InterPro" id="IPR001471">
    <property type="entry name" value="AP2/ERF_dom"/>
</dbReference>
<comment type="subcellular location">
    <subcellularLocation>
        <location evidence="1">Nucleus</location>
    </subcellularLocation>
</comment>
<dbReference type="GO" id="GO:0000976">
    <property type="term" value="F:transcription cis-regulatory region binding"/>
    <property type="evidence" value="ECO:0007669"/>
    <property type="project" value="TreeGrafter"/>
</dbReference>
<sequence>MDDSSPHPIQENATVTTTNDTKSTDSTTTTTSDNTCNNSSNNNNNNNNNNNGNNKKCKGKGGPDNSKFRYRGVRQRSWGKWVAEIREPRKRTRKWLGTFATAEDAARAYDRAAIILYGSRAQLNLQPSTSSSSFHSSNSTPGGGGSGGSSSSNSSQQTLRPLLPRPTGFGFTFSAGSANPAAAAGLPSSSGLLPYGVYPNITSVSSALLCPNIVQVQNQREMMMQQQYEIQNYHHHNHLQIQQVPDGLNSVSCINDTLAAPTSTSSHGNPNHQQQYEQNCLYHDINPIVGTIGSTLSLSTQVAHAPPAEAAVAPDPNMSVGPGSPSIWPLTNEEDYPPTCLWDYTDPFLFDPFFST</sequence>
<comment type="caution">
    <text evidence="9">The sequence shown here is derived from an EMBL/GenBank/DDBJ whole genome shotgun (WGS) entry which is preliminary data.</text>
</comment>
<keyword evidence="4" id="KW-0804">Transcription</keyword>
<keyword evidence="5" id="KW-0539">Nucleus</keyword>
<accession>A0AAP0LTZ7</accession>
<evidence type="ECO:0000256" key="2">
    <source>
        <dbReference type="ARBA" id="ARBA00023015"/>
    </source>
</evidence>
<dbReference type="InterPro" id="IPR036955">
    <property type="entry name" value="AP2/ERF_dom_sf"/>
</dbReference>
<evidence type="ECO:0000256" key="1">
    <source>
        <dbReference type="ARBA" id="ARBA00004123"/>
    </source>
</evidence>